<evidence type="ECO:0000313" key="3">
    <source>
        <dbReference type="Proteomes" id="UP000559256"/>
    </source>
</evidence>
<comment type="caution">
    <text evidence="2">The sequence shown here is derived from an EMBL/GenBank/DDBJ whole genome shotgun (WGS) entry which is preliminary data.</text>
</comment>
<dbReference type="EMBL" id="JAACJM010000012">
    <property type="protein sequence ID" value="KAF5370144.1"/>
    <property type="molecule type" value="Genomic_DNA"/>
</dbReference>
<dbReference type="Proteomes" id="UP000559256">
    <property type="component" value="Unassembled WGS sequence"/>
</dbReference>
<evidence type="ECO:0000313" key="2">
    <source>
        <dbReference type="EMBL" id="KAF5370144.1"/>
    </source>
</evidence>
<protein>
    <submittedName>
        <fullName evidence="2">Uncharacterized protein</fullName>
    </submittedName>
</protein>
<name>A0A8H5GS14_9AGAR</name>
<sequence length="177" mass="20150">MLSRALRQSSFHFGANVAQVASCRGIRRMRPTIGTTSDERELRLLRKLEGMLAEAKLKQKEDEQEARELLESASNPENPEVSQKHLVWFWNKAISENDREKLAIHGINSADDLQAAYLEADVAMSIPPFPQPDQLEARLQVAYGLCKRIPDLIMQAQTQSNAERFKSFKSLFGDFKF</sequence>
<keyword evidence="1" id="KW-0175">Coiled coil</keyword>
<evidence type="ECO:0000256" key="1">
    <source>
        <dbReference type="SAM" id="Coils"/>
    </source>
</evidence>
<reference evidence="2 3" key="1">
    <citation type="journal article" date="2020" name="ISME J.">
        <title>Uncovering the hidden diversity of litter-decomposition mechanisms in mushroom-forming fungi.</title>
        <authorList>
            <person name="Floudas D."/>
            <person name="Bentzer J."/>
            <person name="Ahren D."/>
            <person name="Johansson T."/>
            <person name="Persson P."/>
            <person name="Tunlid A."/>
        </authorList>
    </citation>
    <scope>NUCLEOTIDE SEQUENCE [LARGE SCALE GENOMIC DNA]</scope>
    <source>
        <strain evidence="2 3">CBS 291.85</strain>
    </source>
</reference>
<dbReference type="AlphaFoldDB" id="A0A8H5GS14"/>
<gene>
    <name evidence="2" type="ORF">D9758_001283</name>
</gene>
<keyword evidence="3" id="KW-1185">Reference proteome</keyword>
<feature type="coiled-coil region" evidence="1">
    <location>
        <begin position="45"/>
        <end position="73"/>
    </location>
</feature>
<organism evidence="2 3">
    <name type="scientific">Tetrapyrgos nigripes</name>
    <dbReference type="NCBI Taxonomy" id="182062"/>
    <lineage>
        <taxon>Eukaryota</taxon>
        <taxon>Fungi</taxon>
        <taxon>Dikarya</taxon>
        <taxon>Basidiomycota</taxon>
        <taxon>Agaricomycotina</taxon>
        <taxon>Agaricomycetes</taxon>
        <taxon>Agaricomycetidae</taxon>
        <taxon>Agaricales</taxon>
        <taxon>Marasmiineae</taxon>
        <taxon>Marasmiaceae</taxon>
        <taxon>Tetrapyrgos</taxon>
    </lineage>
</organism>
<accession>A0A8H5GS14</accession>
<dbReference type="OrthoDB" id="2864791at2759"/>
<proteinExistence type="predicted"/>